<dbReference type="CDD" id="cd05233">
    <property type="entry name" value="SDR_c"/>
    <property type="match status" value="1"/>
</dbReference>
<dbReference type="InterPro" id="IPR002347">
    <property type="entry name" value="SDR_fam"/>
</dbReference>
<evidence type="ECO:0000259" key="4">
    <source>
        <dbReference type="SMART" id="SM00822"/>
    </source>
</evidence>
<accession>A0ABN0ZWM5</accession>
<dbReference type="Proteomes" id="UP001499895">
    <property type="component" value="Unassembled WGS sequence"/>
</dbReference>
<dbReference type="SMART" id="SM00822">
    <property type="entry name" value="PKS_KR"/>
    <property type="match status" value="1"/>
</dbReference>
<dbReference type="PANTHER" id="PTHR44196:SF1">
    <property type="entry name" value="DEHYDROGENASE_REDUCTASE SDR FAMILY MEMBER 7B"/>
    <property type="match status" value="1"/>
</dbReference>
<keyword evidence="6" id="KW-1185">Reference proteome</keyword>
<dbReference type="Pfam" id="PF00106">
    <property type="entry name" value="adh_short"/>
    <property type="match status" value="1"/>
</dbReference>
<dbReference type="InterPro" id="IPR036291">
    <property type="entry name" value="NAD(P)-bd_dom_sf"/>
</dbReference>
<dbReference type="NCBIfam" id="NF004526">
    <property type="entry name" value="PRK05872.1"/>
    <property type="match status" value="1"/>
</dbReference>
<protein>
    <submittedName>
        <fullName evidence="5">SDR family oxidoreductase</fullName>
    </submittedName>
</protein>
<evidence type="ECO:0000256" key="1">
    <source>
        <dbReference type="ARBA" id="ARBA00006484"/>
    </source>
</evidence>
<dbReference type="RefSeq" id="WP_344089620.1">
    <property type="nucleotide sequence ID" value="NZ_BAAAHB010000021.1"/>
</dbReference>
<dbReference type="Gene3D" id="3.40.50.720">
    <property type="entry name" value="NAD(P)-binding Rossmann-like Domain"/>
    <property type="match status" value="1"/>
</dbReference>
<name>A0ABN0ZWM5_9ACTN</name>
<dbReference type="InterPro" id="IPR057326">
    <property type="entry name" value="KR_dom"/>
</dbReference>
<dbReference type="PANTHER" id="PTHR44196">
    <property type="entry name" value="DEHYDROGENASE/REDUCTASE SDR FAMILY MEMBER 7B"/>
    <property type="match status" value="1"/>
</dbReference>
<dbReference type="InterPro" id="IPR020904">
    <property type="entry name" value="Sc_DH/Rdtase_CS"/>
</dbReference>
<keyword evidence="2" id="KW-0560">Oxidoreductase</keyword>
<sequence>MDARLPLRGRTAVVTGAARGIGEGIARALVARGARVALLGLEGERLARVGHSLPGDSASWAVDVTDEAAMERTAALVRERFGPVSVVVANAGVAEAGPFLASDPATWRRVIDVNLTGSAVTARVFLPALLTSGGYYLQICSLAGIASAPLMTAYCASKSGAEGFAHCLRAEFGHRGVGVGVAYLSWTDTEMIRAAGHHDATRLLRSRLPWPASRTYPLEPVAARVVRGIERRASGIYAPPWLLALQAVRAGLPGVVAWRSHRAFRDLPATVRLAPSGLLGEGGTAALPPETGT</sequence>
<comment type="caution">
    <text evidence="5">The sequence shown here is derived from an EMBL/GenBank/DDBJ whole genome shotgun (WGS) entry which is preliminary data.</text>
</comment>
<dbReference type="PROSITE" id="PS00061">
    <property type="entry name" value="ADH_SHORT"/>
    <property type="match status" value="1"/>
</dbReference>
<evidence type="ECO:0000313" key="6">
    <source>
        <dbReference type="Proteomes" id="UP001499895"/>
    </source>
</evidence>
<dbReference type="PRINTS" id="PR00081">
    <property type="entry name" value="GDHRDH"/>
</dbReference>
<comment type="similarity">
    <text evidence="1 3">Belongs to the short-chain dehydrogenases/reductases (SDR) family.</text>
</comment>
<dbReference type="SUPFAM" id="SSF51735">
    <property type="entry name" value="NAD(P)-binding Rossmann-fold domains"/>
    <property type="match status" value="1"/>
</dbReference>
<evidence type="ECO:0000313" key="5">
    <source>
        <dbReference type="EMBL" id="GAA0461463.1"/>
    </source>
</evidence>
<gene>
    <name evidence="5" type="ORF">GCM10009544_24970</name>
</gene>
<dbReference type="EMBL" id="BAAAHB010000021">
    <property type="protein sequence ID" value="GAA0461463.1"/>
    <property type="molecule type" value="Genomic_DNA"/>
</dbReference>
<feature type="domain" description="Ketoreductase" evidence="4">
    <location>
        <begin position="10"/>
        <end position="189"/>
    </location>
</feature>
<reference evidence="5 6" key="1">
    <citation type="journal article" date="2019" name="Int. J. Syst. Evol. Microbiol.">
        <title>The Global Catalogue of Microorganisms (GCM) 10K type strain sequencing project: providing services to taxonomists for standard genome sequencing and annotation.</title>
        <authorList>
            <consortium name="The Broad Institute Genomics Platform"/>
            <consortium name="The Broad Institute Genome Sequencing Center for Infectious Disease"/>
            <person name="Wu L."/>
            <person name="Ma J."/>
        </authorList>
    </citation>
    <scope>NUCLEOTIDE SEQUENCE [LARGE SCALE GENOMIC DNA]</scope>
    <source>
        <strain evidence="5 6">JCM 10649</strain>
    </source>
</reference>
<proteinExistence type="inferred from homology"/>
<dbReference type="PRINTS" id="PR00080">
    <property type="entry name" value="SDRFAMILY"/>
</dbReference>
<evidence type="ECO:0000256" key="2">
    <source>
        <dbReference type="ARBA" id="ARBA00023002"/>
    </source>
</evidence>
<organism evidence="5 6">
    <name type="scientific">Streptomyces stramineus</name>
    <dbReference type="NCBI Taxonomy" id="173861"/>
    <lineage>
        <taxon>Bacteria</taxon>
        <taxon>Bacillati</taxon>
        <taxon>Actinomycetota</taxon>
        <taxon>Actinomycetes</taxon>
        <taxon>Kitasatosporales</taxon>
        <taxon>Streptomycetaceae</taxon>
        <taxon>Streptomyces</taxon>
    </lineage>
</organism>
<evidence type="ECO:0000256" key="3">
    <source>
        <dbReference type="RuleBase" id="RU000363"/>
    </source>
</evidence>